<dbReference type="InterPro" id="IPR023867">
    <property type="entry name" value="Sulphatase_maturase_rSAM"/>
</dbReference>
<comment type="cofactor">
    <cofactor evidence="1">
        <name>[4Fe-4S] cluster</name>
        <dbReference type="ChEBI" id="CHEBI:49883"/>
    </cofactor>
</comment>
<dbReference type="PANTHER" id="PTHR43273:SF8">
    <property type="entry name" value="RADICAL SAM DOMAIN PROTEIN"/>
    <property type="match status" value="1"/>
</dbReference>
<dbReference type="EMBL" id="DTHG01000091">
    <property type="protein sequence ID" value="HGW92340.1"/>
    <property type="molecule type" value="Genomic_DNA"/>
</dbReference>
<dbReference type="PANTHER" id="PTHR43273">
    <property type="entry name" value="ANAEROBIC SULFATASE-MATURATING ENZYME HOMOLOG ASLB-RELATED"/>
    <property type="match status" value="1"/>
</dbReference>
<evidence type="ECO:0000256" key="1">
    <source>
        <dbReference type="ARBA" id="ARBA00001966"/>
    </source>
</evidence>
<dbReference type="PROSITE" id="PS51918">
    <property type="entry name" value="RADICAL_SAM"/>
    <property type="match status" value="1"/>
</dbReference>
<keyword evidence="4" id="KW-0408">Iron</keyword>
<dbReference type="SFLD" id="SFLDG01067">
    <property type="entry name" value="SPASM/twitch_domain_containing"/>
    <property type="match status" value="1"/>
</dbReference>
<dbReference type="NCBIfam" id="TIGR04085">
    <property type="entry name" value="rSAM_more_4Fe4S"/>
    <property type="match status" value="1"/>
</dbReference>
<accession>A0A7C4YDI8</accession>
<dbReference type="InterPro" id="IPR007197">
    <property type="entry name" value="rSAM"/>
</dbReference>
<dbReference type="Pfam" id="PF13186">
    <property type="entry name" value="SPASM"/>
    <property type="match status" value="1"/>
</dbReference>
<dbReference type="Gene3D" id="3.20.20.70">
    <property type="entry name" value="Aldolase class I"/>
    <property type="match status" value="1"/>
</dbReference>
<dbReference type="InterPro" id="IPR058240">
    <property type="entry name" value="rSAM_sf"/>
</dbReference>
<dbReference type="GO" id="GO:0046872">
    <property type="term" value="F:metal ion binding"/>
    <property type="evidence" value="ECO:0007669"/>
    <property type="project" value="UniProtKB-KW"/>
</dbReference>
<sequence length="510" mass="58873">MVVLKDGRVAVAQLLLLCKRFNRRLCGAPQSLLFLFERKDIMLNKEEVFFIEDEQNTIILDIIGMCLYNVSKIGGMIVRDVLLGKETKETAKKFNIEEEKINKYILNMMETIKKNLKNIISSTPSKDVISRLNINVAHACNFACKYCYAGHGLYDSPIEEVMSSEIAQITAEFFLRNFEKIKGVVFFGGEPLLNIKAIEKICETFDKYVKENPPEFAVLTNGSIFNNDIANVLSKYHIAVNISIDGPQEIHDNLRTYKNGKGTFQEIVKNIERFKELNITIWYEASYTPLHKKMNINKHQLKNFIENELGIKNGTITDVFLPLKSINNMKNYCFTMDEILGDFDSFYKLIDISLSDILEGKSFNNNIGRLASYFIKKIPSYYICPAALQTFTVTPKGDIYPCQFFIEDKFKLGNVYNGINEGKRENFINKLDKRLKKECKDCWVKFFCETCPGQYYQMTGKLELPGLYCKSNKELWEVFIRKISKILCNPEKKERFVKNFNELSKGGIEV</sequence>
<dbReference type="SUPFAM" id="SSF102114">
    <property type="entry name" value="Radical SAM enzymes"/>
    <property type="match status" value="1"/>
</dbReference>
<protein>
    <submittedName>
        <fullName evidence="7">Radical SAM protein</fullName>
    </submittedName>
</protein>
<dbReference type="SFLD" id="SFLDS00029">
    <property type="entry name" value="Radical_SAM"/>
    <property type="match status" value="1"/>
</dbReference>
<dbReference type="InterPro" id="IPR013785">
    <property type="entry name" value="Aldolase_TIM"/>
</dbReference>
<dbReference type="Pfam" id="PF04055">
    <property type="entry name" value="Radical_SAM"/>
    <property type="match status" value="1"/>
</dbReference>
<evidence type="ECO:0000256" key="2">
    <source>
        <dbReference type="ARBA" id="ARBA00022691"/>
    </source>
</evidence>
<dbReference type="CDD" id="cd01335">
    <property type="entry name" value="Radical_SAM"/>
    <property type="match status" value="1"/>
</dbReference>
<dbReference type="InterPro" id="IPR023885">
    <property type="entry name" value="4Fe4S-binding_SPASM_dom"/>
</dbReference>
<keyword evidence="5" id="KW-0411">Iron-sulfur</keyword>
<organism evidence="7">
    <name type="scientific">candidate division WOR-3 bacterium</name>
    <dbReference type="NCBI Taxonomy" id="2052148"/>
    <lineage>
        <taxon>Bacteria</taxon>
        <taxon>Bacteria division WOR-3</taxon>
    </lineage>
</organism>
<dbReference type="GO" id="GO:0016491">
    <property type="term" value="F:oxidoreductase activity"/>
    <property type="evidence" value="ECO:0007669"/>
    <property type="project" value="InterPro"/>
</dbReference>
<comment type="caution">
    <text evidence="7">The sequence shown here is derived from an EMBL/GenBank/DDBJ whole genome shotgun (WGS) entry which is preliminary data.</text>
</comment>
<evidence type="ECO:0000313" key="7">
    <source>
        <dbReference type="EMBL" id="HGW92340.1"/>
    </source>
</evidence>
<evidence type="ECO:0000256" key="3">
    <source>
        <dbReference type="ARBA" id="ARBA00022723"/>
    </source>
</evidence>
<keyword evidence="2" id="KW-0949">S-adenosyl-L-methionine</keyword>
<dbReference type="SFLD" id="SFLDG01384">
    <property type="entry name" value="thioether_bond_formation_requi"/>
    <property type="match status" value="1"/>
</dbReference>
<feature type="domain" description="Radical SAM core" evidence="6">
    <location>
        <begin position="126"/>
        <end position="370"/>
    </location>
</feature>
<evidence type="ECO:0000259" key="6">
    <source>
        <dbReference type="PROSITE" id="PS51918"/>
    </source>
</evidence>
<dbReference type="SFLD" id="SFLDG01386">
    <property type="entry name" value="main_SPASM_domain-containing"/>
    <property type="match status" value="1"/>
</dbReference>
<name>A0A7C4YDI8_UNCW3</name>
<gene>
    <name evidence="7" type="ORF">ENV67_07365</name>
</gene>
<evidence type="ECO:0000256" key="4">
    <source>
        <dbReference type="ARBA" id="ARBA00023004"/>
    </source>
</evidence>
<proteinExistence type="predicted"/>
<reference evidence="7" key="1">
    <citation type="journal article" date="2020" name="mSystems">
        <title>Genome- and Community-Level Interaction Insights into Carbon Utilization and Element Cycling Functions of Hydrothermarchaeota in Hydrothermal Sediment.</title>
        <authorList>
            <person name="Zhou Z."/>
            <person name="Liu Y."/>
            <person name="Xu W."/>
            <person name="Pan J."/>
            <person name="Luo Z.H."/>
            <person name="Li M."/>
        </authorList>
    </citation>
    <scope>NUCLEOTIDE SEQUENCE [LARGE SCALE GENOMIC DNA]</scope>
    <source>
        <strain evidence="7">SpSt-780</strain>
    </source>
</reference>
<dbReference type="GO" id="GO:0051536">
    <property type="term" value="F:iron-sulfur cluster binding"/>
    <property type="evidence" value="ECO:0007669"/>
    <property type="project" value="UniProtKB-KW"/>
</dbReference>
<evidence type="ECO:0000256" key="5">
    <source>
        <dbReference type="ARBA" id="ARBA00023014"/>
    </source>
</evidence>
<keyword evidence="3" id="KW-0479">Metal-binding</keyword>
<dbReference type="AlphaFoldDB" id="A0A7C4YDI8"/>